<keyword evidence="2" id="KW-1185">Reference proteome</keyword>
<comment type="caution">
    <text evidence="1">The sequence shown here is derived from an EMBL/GenBank/DDBJ whole genome shotgun (WGS) entry which is preliminary data.</text>
</comment>
<sequence length="191" mass="21271">MVSIDQALDLSWRTFYQSLTRSGKVVEASHWCVSDRGCFLRQSKVLAGWCRPRSDEDAVSSMAIFTRDFHIVLRINLMSHVIREQRRPREIPFMLTCEYELGGSTLRLSFNAVLHLYATLFCSVELDSSSAPKKLLWANTVLEAGHSKVEGLRTIFDTHTQLDTVNLERAGSAAGGVVITDSGESGQPVPP</sequence>
<dbReference type="Proteomes" id="UP001451303">
    <property type="component" value="Unassembled WGS sequence"/>
</dbReference>
<evidence type="ECO:0000313" key="2">
    <source>
        <dbReference type="Proteomes" id="UP001451303"/>
    </source>
</evidence>
<protein>
    <submittedName>
        <fullName evidence="1">Uncharacterized protein</fullName>
    </submittedName>
</protein>
<accession>A0ABR3D5Y7</accession>
<dbReference type="EMBL" id="JAVLET010000010">
    <property type="protein sequence ID" value="KAL0467238.1"/>
    <property type="molecule type" value="Genomic_DNA"/>
</dbReference>
<organism evidence="1 2">
    <name type="scientific">Neurospora intermedia</name>
    <dbReference type="NCBI Taxonomy" id="5142"/>
    <lineage>
        <taxon>Eukaryota</taxon>
        <taxon>Fungi</taxon>
        <taxon>Dikarya</taxon>
        <taxon>Ascomycota</taxon>
        <taxon>Pezizomycotina</taxon>
        <taxon>Sordariomycetes</taxon>
        <taxon>Sordariomycetidae</taxon>
        <taxon>Sordariales</taxon>
        <taxon>Sordariaceae</taxon>
        <taxon>Neurospora</taxon>
    </lineage>
</organism>
<name>A0ABR3D5Y7_NEUIN</name>
<gene>
    <name evidence="1" type="ORF">QR685DRAFT_574687</name>
</gene>
<reference evidence="1 2" key="1">
    <citation type="submission" date="2023-09" db="EMBL/GenBank/DDBJ databases">
        <title>Multi-omics analysis of a traditional fermented food reveals byproduct-associated fungal strains for waste-to-food upcycling.</title>
        <authorList>
            <consortium name="Lawrence Berkeley National Laboratory"/>
            <person name="Rekdal V.M."/>
            <person name="Villalobos-Escobedo J.M."/>
            <person name="Rodriguez-Valeron N."/>
            <person name="Garcia M.O."/>
            <person name="Vasquez D.P."/>
            <person name="Damayanti I."/>
            <person name="Sorensen P.M."/>
            <person name="Baidoo E.E."/>
            <person name="De Carvalho A.C."/>
            <person name="Riley R."/>
            <person name="Lipzen A."/>
            <person name="He G."/>
            <person name="Yan M."/>
            <person name="Haridas S."/>
            <person name="Daum C."/>
            <person name="Yoshinaga Y."/>
            <person name="Ng V."/>
            <person name="Grigoriev I.V."/>
            <person name="Munk R."/>
            <person name="Nuraida L."/>
            <person name="Wijaya C.H."/>
            <person name="Morales P.-C."/>
            <person name="Keasling J.D."/>
        </authorList>
    </citation>
    <scope>NUCLEOTIDE SEQUENCE [LARGE SCALE GENOMIC DNA]</scope>
    <source>
        <strain evidence="1 2">FGSC 2613</strain>
    </source>
</reference>
<proteinExistence type="predicted"/>
<evidence type="ECO:0000313" key="1">
    <source>
        <dbReference type="EMBL" id="KAL0467238.1"/>
    </source>
</evidence>